<protein>
    <submittedName>
        <fullName evidence="2">Uncharacterized protein</fullName>
    </submittedName>
</protein>
<keyword evidence="3" id="KW-1185">Reference proteome</keyword>
<dbReference type="EMBL" id="CP060711">
    <property type="protein sequence ID" value="QNN47410.1"/>
    <property type="molecule type" value="Genomic_DNA"/>
</dbReference>
<dbReference type="RefSeq" id="WP_187571156.1">
    <property type="nucleotide sequence ID" value="NZ_CP060711.1"/>
</dbReference>
<dbReference type="KEGG" id="tbv:H9L17_04485"/>
<organism evidence="2 3">
    <name type="scientific">Thermomonas brevis</name>
    <dbReference type="NCBI Taxonomy" id="215691"/>
    <lineage>
        <taxon>Bacteria</taxon>
        <taxon>Pseudomonadati</taxon>
        <taxon>Pseudomonadota</taxon>
        <taxon>Gammaproteobacteria</taxon>
        <taxon>Lysobacterales</taxon>
        <taxon>Lysobacteraceae</taxon>
        <taxon>Thermomonas</taxon>
    </lineage>
</organism>
<evidence type="ECO:0000313" key="3">
    <source>
        <dbReference type="Proteomes" id="UP000515977"/>
    </source>
</evidence>
<evidence type="ECO:0000313" key="2">
    <source>
        <dbReference type="EMBL" id="QNN47410.1"/>
    </source>
</evidence>
<name>A0A7G9QVN5_9GAMM</name>
<feature type="compositionally biased region" description="Pro residues" evidence="1">
    <location>
        <begin position="409"/>
        <end position="418"/>
    </location>
</feature>
<evidence type="ECO:0000256" key="1">
    <source>
        <dbReference type="SAM" id="MobiDB-lite"/>
    </source>
</evidence>
<dbReference type="Proteomes" id="UP000515977">
    <property type="component" value="Chromosome"/>
</dbReference>
<feature type="region of interest" description="Disordered" evidence="1">
    <location>
        <begin position="387"/>
        <end position="434"/>
    </location>
</feature>
<proteinExistence type="predicted"/>
<accession>A0A7G9QVN5</accession>
<dbReference type="AlphaFoldDB" id="A0A7G9QVN5"/>
<reference evidence="2 3" key="1">
    <citation type="submission" date="2020-08" db="EMBL/GenBank/DDBJ databases">
        <title>Genome sequence of Thermomonas brevis KACC 16975T.</title>
        <authorList>
            <person name="Hyun D.-W."/>
            <person name="Bae J.-W."/>
        </authorList>
    </citation>
    <scope>NUCLEOTIDE SEQUENCE [LARGE SCALE GENOMIC DNA]</scope>
    <source>
        <strain evidence="2 3">KACC 16975</strain>
    </source>
</reference>
<sequence length="434" mass="46666">MAAQDAPPRYERARLAGGWEAAHAGPLAEAKQAAQQATARSGKPWTLEADTQTRAILDDFPARPVKADTLAKYRADYDRLRARGVSPLEAAATPAHWQRLRTACRFCMAEDVRRWRAASERARKAGDLDNAQRMTAEAHRLAVALDGWFCQPRTRLNWAAKAKALAAQGRRPKSKSRRRDTPPAPDLAVAALLFPAAKGGPPVRGQALAERHAERLAVLALTGLRPAEMMAGVRVRATVEAGRPLLQVEIKGAKVDDQRGHYGRVLVLETTGSAAAALRAAAEAQGGAFTLATTEADYRSLNRALARHGLSCYSFRHALGSDLKAWVCSPASAAYMKPGEAAKAAAQVMGHRSTESLAYYGTRAGSRRGGRPPLWAASATEADLIREKSPAYRRSRSLPLVRFPARGSAPPPPAPKQQPAPGARAFSKPKPPGF</sequence>
<gene>
    <name evidence="2" type="ORF">H9L17_04485</name>
</gene>